<proteinExistence type="predicted"/>
<reference evidence="2 3" key="1">
    <citation type="submission" date="2021-04" db="EMBL/GenBank/DDBJ databases">
        <title>Mariniflexile gromovii gen. nov., sp. nov., a gliding bacterium isolated from the sea urchin Strongylocentrotus intermedius.</title>
        <authorList>
            <person name="Ko S."/>
            <person name="Le V."/>
            <person name="Ahn C.-Y."/>
            <person name="Oh H.-M."/>
        </authorList>
    </citation>
    <scope>NUCLEOTIDE SEQUENCE [LARGE SCALE GENOMIC DNA]</scope>
    <source>
        <strain evidence="2 3">KCTC 12570</strain>
    </source>
</reference>
<feature type="chain" id="PRO_5046228483" evidence="1">
    <location>
        <begin position="19"/>
        <end position="769"/>
    </location>
</feature>
<keyword evidence="1" id="KW-0732">Signal</keyword>
<gene>
    <name evidence="2" type="ORF">J8H85_08715</name>
</gene>
<dbReference type="RefSeq" id="WP_209654638.1">
    <property type="nucleotide sequence ID" value="NZ_JAGJCB010000006.1"/>
</dbReference>
<dbReference type="InterPro" id="IPR049804">
    <property type="entry name" value="Choice_anch_L"/>
</dbReference>
<sequence length="769" mass="85029">MKHFCFLSFFFTSLFTFGQNVLVNSNSYTPQQLIEDILIGSNCISNVVVTNVSGGNFGGSDQSYGAFDANGSTFPFQNGIVLSTGRLSNVEGPNNSLSDDDANNWFGDSDLENILNENNTTNATVIEFEFTSIASQVSFRYLFASEEYQINNANTCQYSDLFGFLIRNVNDTQYTNIALIPNTQTPVKVTTVHPNIPNGCAAQNEAYFGSWNNASAPINFNGQTAILTATANTIPNETYHVKLVIADEQNYRYDSAVFLEAGSFQLSTDLGIDRLISTNNPLCENETLQLDANQPNATSYKWFKDGIEIIGETNDTYTVVDAGIYNVEVTLQGTCISYGDITVEYTTLPSVDNTTLIACDDNQDGLSVYNLNDAEQAILNNDNSLTIVNYFLNILDAEQNSNEITNPSTFNNTTPQQIVYARVENQNGCFAIAEITLEISNNNLTITPFEVCDTDNDGFATFNLDDLKLAIQPNVPANASISFYKTLNDFFNETNELNGNYNNVIQYSESLFVKIKNGIDCYALSSVELKTMVSPQLLANETTMYCLNTFPNTITIDSGLQNGSGNNLSYQWFLNSVLLSDTSSSIQINETGTYTALVTFANNCTSSRDIIVTPSKTATIQSILVSENTITITVSGEGNYQYALDHPIFQDENRFTNVTPAFHTVYVYDVNGCGTVQKSVAVLGFPKFFTPNNDGFNDTWKPLGVNAQFNNDVDIKIFNRYGKLIKQINTIEAGWNGTYNGNMCPNDDYWYLVVLPDGSEYKGHFSLKR</sequence>
<accession>A0ABS4BV15</accession>
<dbReference type="NCBIfam" id="NF038133">
    <property type="entry name" value="choice_anch_L"/>
    <property type="match status" value="1"/>
</dbReference>
<keyword evidence="3" id="KW-1185">Reference proteome</keyword>
<dbReference type="NCBIfam" id="TIGR04131">
    <property type="entry name" value="Bac_Flav_CTERM"/>
    <property type="match status" value="1"/>
</dbReference>
<dbReference type="InterPro" id="IPR026341">
    <property type="entry name" value="T9SS_type_B"/>
</dbReference>
<protein>
    <submittedName>
        <fullName evidence="2">T9SS type B sorting domain-containing protein</fullName>
    </submittedName>
</protein>
<evidence type="ECO:0000256" key="1">
    <source>
        <dbReference type="SAM" id="SignalP"/>
    </source>
</evidence>
<evidence type="ECO:0000313" key="3">
    <source>
        <dbReference type="Proteomes" id="UP000670776"/>
    </source>
</evidence>
<dbReference type="Proteomes" id="UP000670776">
    <property type="component" value="Unassembled WGS sequence"/>
</dbReference>
<organism evidence="2 3">
    <name type="scientific">Mariniflexile gromovii</name>
    <dbReference type="NCBI Taxonomy" id="362523"/>
    <lineage>
        <taxon>Bacteria</taxon>
        <taxon>Pseudomonadati</taxon>
        <taxon>Bacteroidota</taxon>
        <taxon>Flavobacteriia</taxon>
        <taxon>Flavobacteriales</taxon>
        <taxon>Flavobacteriaceae</taxon>
        <taxon>Mariniflexile</taxon>
    </lineage>
</organism>
<dbReference type="Pfam" id="PF13585">
    <property type="entry name" value="CHU_C"/>
    <property type="match status" value="1"/>
</dbReference>
<comment type="caution">
    <text evidence="2">The sequence shown here is derived from an EMBL/GenBank/DDBJ whole genome shotgun (WGS) entry which is preliminary data.</text>
</comment>
<feature type="signal peptide" evidence="1">
    <location>
        <begin position="1"/>
        <end position="18"/>
    </location>
</feature>
<evidence type="ECO:0000313" key="2">
    <source>
        <dbReference type="EMBL" id="MBP0903910.1"/>
    </source>
</evidence>
<dbReference type="Gene3D" id="2.60.40.10">
    <property type="entry name" value="Immunoglobulins"/>
    <property type="match status" value="1"/>
</dbReference>
<dbReference type="EMBL" id="JAGJCB010000006">
    <property type="protein sequence ID" value="MBP0903910.1"/>
    <property type="molecule type" value="Genomic_DNA"/>
</dbReference>
<name>A0ABS4BV15_9FLAO</name>
<dbReference type="InterPro" id="IPR013783">
    <property type="entry name" value="Ig-like_fold"/>
</dbReference>